<reference evidence="3" key="1">
    <citation type="journal article" date="2005" name="Nature">
        <title>The map-based sequence of the rice genome.</title>
        <authorList>
            <consortium name="International rice genome sequencing project (IRGSP)"/>
            <person name="Matsumoto T."/>
            <person name="Wu J."/>
            <person name="Kanamori H."/>
            <person name="Katayose Y."/>
            <person name="Fujisawa M."/>
            <person name="Namiki N."/>
            <person name="Mizuno H."/>
            <person name="Yamamoto K."/>
            <person name="Antonio B.A."/>
            <person name="Baba T."/>
            <person name="Sakata K."/>
            <person name="Nagamura Y."/>
            <person name="Aoki H."/>
            <person name="Arikawa K."/>
            <person name="Arita K."/>
            <person name="Bito T."/>
            <person name="Chiden Y."/>
            <person name="Fujitsuka N."/>
            <person name="Fukunaka R."/>
            <person name="Hamada M."/>
            <person name="Harada C."/>
            <person name="Hayashi A."/>
            <person name="Hijishita S."/>
            <person name="Honda M."/>
            <person name="Hosokawa S."/>
            <person name="Ichikawa Y."/>
            <person name="Idonuma A."/>
            <person name="Iijima M."/>
            <person name="Ikeda M."/>
            <person name="Ikeno M."/>
            <person name="Ito K."/>
            <person name="Ito S."/>
            <person name="Ito T."/>
            <person name="Ito Y."/>
            <person name="Ito Y."/>
            <person name="Iwabuchi A."/>
            <person name="Kamiya K."/>
            <person name="Karasawa W."/>
            <person name="Kurita K."/>
            <person name="Katagiri S."/>
            <person name="Kikuta A."/>
            <person name="Kobayashi H."/>
            <person name="Kobayashi N."/>
            <person name="Machita K."/>
            <person name="Maehara T."/>
            <person name="Masukawa M."/>
            <person name="Mizubayashi T."/>
            <person name="Mukai Y."/>
            <person name="Nagasaki H."/>
            <person name="Nagata Y."/>
            <person name="Naito S."/>
            <person name="Nakashima M."/>
            <person name="Nakama Y."/>
            <person name="Nakamichi Y."/>
            <person name="Nakamura M."/>
            <person name="Meguro A."/>
            <person name="Negishi M."/>
            <person name="Ohta I."/>
            <person name="Ohta T."/>
            <person name="Okamoto M."/>
            <person name="Ono N."/>
            <person name="Saji S."/>
            <person name="Sakaguchi M."/>
            <person name="Sakai K."/>
            <person name="Shibata M."/>
            <person name="Shimokawa T."/>
            <person name="Song J."/>
            <person name="Takazaki Y."/>
            <person name="Terasawa K."/>
            <person name="Tsugane M."/>
            <person name="Tsuji K."/>
            <person name="Ueda S."/>
            <person name="Waki K."/>
            <person name="Yamagata H."/>
            <person name="Yamamoto M."/>
            <person name="Yamamoto S."/>
            <person name="Yamane H."/>
            <person name="Yoshiki S."/>
            <person name="Yoshihara R."/>
            <person name="Yukawa K."/>
            <person name="Zhong H."/>
            <person name="Yano M."/>
            <person name="Yuan Q."/>
            <person name="Ouyang S."/>
            <person name="Liu J."/>
            <person name="Jones K.M."/>
            <person name="Gansberger K."/>
            <person name="Moffat K."/>
            <person name="Hill J."/>
            <person name="Bera J."/>
            <person name="Fadrosh D."/>
            <person name="Jin S."/>
            <person name="Johri S."/>
            <person name="Kim M."/>
            <person name="Overton L."/>
            <person name="Reardon M."/>
            <person name="Tsitrin T."/>
            <person name="Vuong H."/>
            <person name="Weaver B."/>
            <person name="Ciecko A."/>
            <person name="Tallon L."/>
            <person name="Jackson J."/>
            <person name="Pai G."/>
            <person name="Aken S.V."/>
            <person name="Utterback T."/>
            <person name="Reidmuller S."/>
            <person name="Feldblyum T."/>
            <person name="Hsiao J."/>
            <person name="Zismann V."/>
            <person name="Iobst S."/>
            <person name="de Vazeille A.R."/>
            <person name="Buell C.R."/>
            <person name="Ying K."/>
            <person name="Li Y."/>
            <person name="Lu T."/>
            <person name="Huang Y."/>
            <person name="Zhao Q."/>
            <person name="Feng Q."/>
            <person name="Zhang L."/>
            <person name="Zhu J."/>
            <person name="Weng Q."/>
            <person name="Mu J."/>
            <person name="Lu Y."/>
            <person name="Fan D."/>
            <person name="Liu Y."/>
            <person name="Guan J."/>
            <person name="Zhang Y."/>
            <person name="Yu S."/>
            <person name="Liu X."/>
            <person name="Zhang Y."/>
            <person name="Hong G."/>
            <person name="Han B."/>
            <person name="Choisne N."/>
            <person name="Demange N."/>
            <person name="Orjeda G."/>
            <person name="Samain S."/>
            <person name="Cattolico L."/>
            <person name="Pelletier E."/>
            <person name="Couloux A."/>
            <person name="Segurens B."/>
            <person name="Wincker P."/>
            <person name="D'Hont A."/>
            <person name="Scarpelli C."/>
            <person name="Weissenbach J."/>
            <person name="Salanoubat M."/>
            <person name="Quetier F."/>
            <person name="Yu Y."/>
            <person name="Kim H.R."/>
            <person name="Rambo T."/>
            <person name="Currie J."/>
            <person name="Collura K."/>
            <person name="Luo M."/>
            <person name="Yang T."/>
            <person name="Ammiraju J.S.S."/>
            <person name="Engler F."/>
            <person name="Soderlund C."/>
            <person name="Wing R.A."/>
            <person name="Palmer L.E."/>
            <person name="de la Bastide M."/>
            <person name="Spiegel L."/>
            <person name="Nascimento L."/>
            <person name="Zutavern T."/>
            <person name="O'Shaughnessy A."/>
            <person name="Dike S."/>
            <person name="Dedhia N."/>
            <person name="Preston R."/>
            <person name="Balija V."/>
            <person name="McCombie W.R."/>
            <person name="Chow T."/>
            <person name="Chen H."/>
            <person name="Chung M."/>
            <person name="Chen C."/>
            <person name="Shaw J."/>
            <person name="Wu H."/>
            <person name="Hsiao K."/>
            <person name="Chao Y."/>
            <person name="Chu M."/>
            <person name="Cheng C."/>
            <person name="Hour A."/>
            <person name="Lee P."/>
            <person name="Lin S."/>
            <person name="Lin Y."/>
            <person name="Liou J."/>
            <person name="Liu S."/>
            <person name="Hsing Y."/>
            <person name="Raghuvanshi S."/>
            <person name="Mohanty A."/>
            <person name="Bharti A.K."/>
            <person name="Gaur A."/>
            <person name="Gupta V."/>
            <person name="Kumar D."/>
            <person name="Ravi V."/>
            <person name="Vij S."/>
            <person name="Kapur A."/>
            <person name="Khurana P."/>
            <person name="Khurana P."/>
            <person name="Khurana J.P."/>
            <person name="Tyagi A.K."/>
            <person name="Gaikwad K."/>
            <person name="Singh A."/>
            <person name="Dalal V."/>
            <person name="Srivastava S."/>
            <person name="Dixit A."/>
            <person name="Pal A.K."/>
            <person name="Ghazi I.A."/>
            <person name="Yadav M."/>
            <person name="Pandit A."/>
            <person name="Bhargava A."/>
            <person name="Sureshbabu K."/>
            <person name="Batra K."/>
            <person name="Sharma T.R."/>
            <person name="Mohapatra T."/>
            <person name="Singh N.K."/>
            <person name="Messing J."/>
            <person name="Nelson A.B."/>
            <person name="Fuks G."/>
            <person name="Kavchok S."/>
            <person name="Keizer G."/>
            <person name="Linton E."/>
            <person name="Llaca V."/>
            <person name="Song R."/>
            <person name="Tanyolac B."/>
            <person name="Young S."/>
            <person name="Ho-Il K."/>
            <person name="Hahn J.H."/>
            <person name="Sangsakoo G."/>
            <person name="Vanavichit A."/>
            <person name="de Mattos Luiz.A.T."/>
            <person name="Zimmer P.D."/>
            <person name="Malone G."/>
            <person name="Dellagostin O."/>
            <person name="de Oliveira A.C."/>
            <person name="Bevan M."/>
            <person name="Bancroft I."/>
            <person name="Minx P."/>
            <person name="Cordum H."/>
            <person name="Wilson R."/>
            <person name="Cheng Z."/>
            <person name="Jin W."/>
            <person name="Jiang J."/>
            <person name="Leong S.A."/>
            <person name="Iwama H."/>
            <person name="Gojobori T."/>
            <person name="Itoh T."/>
            <person name="Niimura Y."/>
            <person name="Fujii Y."/>
            <person name="Habara T."/>
            <person name="Sakai H."/>
            <person name="Sato Y."/>
            <person name="Wilson G."/>
            <person name="Kumar K."/>
            <person name="McCouch S."/>
            <person name="Juretic N."/>
            <person name="Hoen D."/>
            <person name="Wright S."/>
            <person name="Bruskiewich R."/>
            <person name="Bureau T."/>
            <person name="Miyao A."/>
            <person name="Hirochika H."/>
            <person name="Nishikawa T."/>
            <person name="Kadowaki K."/>
            <person name="Sugiura M."/>
            <person name="Burr B."/>
            <person name="Sasaki T."/>
        </authorList>
    </citation>
    <scope>NUCLEOTIDE SEQUENCE [LARGE SCALE GENOMIC DNA]</scope>
    <source>
        <strain evidence="3">cv. Nipponbare</strain>
    </source>
</reference>
<accession>Q6YT88</accession>
<reference evidence="3" key="2">
    <citation type="journal article" date="2008" name="Nucleic Acids Res.">
        <title>The rice annotation project database (RAP-DB): 2008 update.</title>
        <authorList>
            <consortium name="The rice annotation project (RAP)"/>
        </authorList>
    </citation>
    <scope>GENOME REANNOTATION</scope>
    <source>
        <strain evidence="3">cv. Nipponbare</strain>
    </source>
</reference>
<sequence length="89" mass="9051">MWSACKNCAYPSPPLISLSQLSISPSTLVPPLGCPLPLPPAGGEAMATAARRVASGARGGVDDACCVAAAPLPSPPRSDQRDARGGRRR</sequence>
<evidence type="ECO:0000313" key="3">
    <source>
        <dbReference type="Proteomes" id="UP000000763"/>
    </source>
</evidence>
<organism evidence="2 3">
    <name type="scientific">Oryza sativa subsp. japonica</name>
    <name type="common">Rice</name>
    <dbReference type="NCBI Taxonomy" id="39947"/>
    <lineage>
        <taxon>Eukaryota</taxon>
        <taxon>Viridiplantae</taxon>
        <taxon>Streptophyta</taxon>
        <taxon>Embryophyta</taxon>
        <taxon>Tracheophyta</taxon>
        <taxon>Spermatophyta</taxon>
        <taxon>Magnoliopsida</taxon>
        <taxon>Liliopsida</taxon>
        <taxon>Poales</taxon>
        <taxon>Poaceae</taxon>
        <taxon>BOP clade</taxon>
        <taxon>Oryzoideae</taxon>
        <taxon>Oryzeae</taxon>
        <taxon>Oryzinae</taxon>
        <taxon>Oryza</taxon>
        <taxon>Oryza sativa</taxon>
    </lineage>
</organism>
<protein>
    <submittedName>
        <fullName evidence="2">Uncharacterized protein</fullName>
    </submittedName>
</protein>
<proteinExistence type="predicted"/>
<evidence type="ECO:0000256" key="1">
    <source>
        <dbReference type="SAM" id="MobiDB-lite"/>
    </source>
</evidence>
<gene>
    <name evidence="2" type="primary">B1157F01.34</name>
</gene>
<evidence type="ECO:0000313" key="2">
    <source>
        <dbReference type="EMBL" id="BAC84704.1"/>
    </source>
</evidence>
<feature type="compositionally biased region" description="Basic and acidic residues" evidence="1">
    <location>
        <begin position="78"/>
        <end position="89"/>
    </location>
</feature>
<dbReference type="Proteomes" id="UP000000763">
    <property type="component" value="Chromosome 7"/>
</dbReference>
<feature type="region of interest" description="Disordered" evidence="1">
    <location>
        <begin position="69"/>
        <end position="89"/>
    </location>
</feature>
<dbReference type="AlphaFoldDB" id="Q6YT88"/>
<dbReference type="EMBL" id="AP006159">
    <property type="protein sequence ID" value="BAC84704.1"/>
    <property type="molecule type" value="Genomic_DNA"/>
</dbReference>
<name>Q6YT88_ORYSJ</name>